<reference evidence="1 2" key="1">
    <citation type="submission" date="2019-05" db="EMBL/GenBank/DDBJ databases">
        <authorList>
            <consortium name="Science for Life Laboratories"/>
        </authorList>
    </citation>
    <scope>NUCLEOTIDE SEQUENCE [LARGE SCALE GENOMIC DNA]</scope>
    <source>
        <strain evidence="1">Soil9</strain>
    </source>
</reference>
<organism evidence="1 2">
    <name type="scientific">Gemmata massiliana</name>
    <dbReference type="NCBI Taxonomy" id="1210884"/>
    <lineage>
        <taxon>Bacteria</taxon>
        <taxon>Pseudomonadati</taxon>
        <taxon>Planctomycetota</taxon>
        <taxon>Planctomycetia</taxon>
        <taxon>Gemmatales</taxon>
        <taxon>Gemmataceae</taxon>
        <taxon>Gemmata</taxon>
    </lineage>
</organism>
<dbReference type="KEGG" id="gms:SOIL9_20160"/>
<protein>
    <submittedName>
        <fullName evidence="1">: Bac_transf</fullName>
    </submittedName>
</protein>
<sequence length="62" mass="7009">MVANGCEAGSDEVKFTEHPTNRRYVGALFRPRNNQWPQLRNVIWSDMSLAGPHPEFSPPLSV</sequence>
<dbReference type="EMBL" id="LR593886">
    <property type="protein sequence ID" value="VTR95698.1"/>
    <property type="molecule type" value="Genomic_DNA"/>
</dbReference>
<proteinExistence type="predicted"/>
<evidence type="ECO:0000313" key="2">
    <source>
        <dbReference type="Proteomes" id="UP000464178"/>
    </source>
</evidence>
<accession>A0A6P2D316</accession>
<dbReference type="Proteomes" id="UP000464178">
    <property type="component" value="Chromosome"/>
</dbReference>
<name>A0A6P2D316_9BACT</name>
<evidence type="ECO:0000313" key="1">
    <source>
        <dbReference type="EMBL" id="VTR95698.1"/>
    </source>
</evidence>
<keyword evidence="2" id="KW-1185">Reference proteome</keyword>
<gene>
    <name evidence="1" type="ORF">SOIL9_20160</name>
</gene>
<dbReference type="AlphaFoldDB" id="A0A6P2D316"/>